<dbReference type="Proteomes" id="UP000095621">
    <property type="component" value="Unassembled WGS sequence"/>
</dbReference>
<dbReference type="InterPro" id="IPR008900">
    <property type="entry name" value="Zot_N"/>
</dbReference>
<sequence length="197" mass="23277">MIFLYSGTPGSGKSLHTADVILHGLQRGRPIICNFDVAHDIKGRKYFTYCPNEKLSPEFLIQYSKDYFKGKRVKEDAILLVIDECQLMFNAREWSASGRNKWLSFFTQHRHFGYTVVLVAQFDRMIDRQIRSLIEYEYVHRKLSNFGLKGMLLNLAMGGRTFVSVKIWYPMKEKVGQEFFHARKKLYRIYDSYQTFE</sequence>
<name>A0A174Z5C8_9FIRM</name>
<accession>A0A174Z5C8</accession>
<evidence type="ECO:0000259" key="1">
    <source>
        <dbReference type="Pfam" id="PF05707"/>
    </source>
</evidence>
<proteinExistence type="predicted"/>
<organism evidence="2 3">
    <name type="scientific">Lachnospira eligens</name>
    <dbReference type="NCBI Taxonomy" id="39485"/>
    <lineage>
        <taxon>Bacteria</taxon>
        <taxon>Bacillati</taxon>
        <taxon>Bacillota</taxon>
        <taxon>Clostridia</taxon>
        <taxon>Lachnospirales</taxon>
        <taxon>Lachnospiraceae</taxon>
        <taxon>Lachnospira</taxon>
    </lineage>
</organism>
<dbReference type="AlphaFoldDB" id="A0A174Z5C8"/>
<protein>
    <submittedName>
        <fullName evidence="2">Zonula occludens toxin</fullName>
    </submittedName>
</protein>
<gene>
    <name evidence="2" type="ORF">ERS852490_02802</name>
</gene>
<feature type="domain" description="Zona occludens toxin N-terminal" evidence="1">
    <location>
        <begin position="1"/>
        <end position="194"/>
    </location>
</feature>
<dbReference type="EMBL" id="CZBU01000007">
    <property type="protein sequence ID" value="CUQ79141.1"/>
    <property type="molecule type" value="Genomic_DNA"/>
</dbReference>
<evidence type="ECO:0000313" key="3">
    <source>
        <dbReference type="Proteomes" id="UP000095621"/>
    </source>
</evidence>
<evidence type="ECO:0000313" key="2">
    <source>
        <dbReference type="EMBL" id="CUQ79141.1"/>
    </source>
</evidence>
<dbReference type="SUPFAM" id="SSF52540">
    <property type="entry name" value="P-loop containing nucleoside triphosphate hydrolases"/>
    <property type="match status" value="1"/>
</dbReference>
<dbReference type="RefSeq" id="WP_055216564.1">
    <property type="nucleotide sequence ID" value="NZ_CZBU01000007.1"/>
</dbReference>
<dbReference type="Gene3D" id="3.40.50.300">
    <property type="entry name" value="P-loop containing nucleotide triphosphate hydrolases"/>
    <property type="match status" value="1"/>
</dbReference>
<dbReference type="OrthoDB" id="9800070at2"/>
<dbReference type="Pfam" id="PF05707">
    <property type="entry name" value="Zot"/>
    <property type="match status" value="1"/>
</dbReference>
<dbReference type="InterPro" id="IPR027417">
    <property type="entry name" value="P-loop_NTPase"/>
</dbReference>
<reference evidence="2 3" key="1">
    <citation type="submission" date="2015-09" db="EMBL/GenBank/DDBJ databases">
        <authorList>
            <consortium name="Pathogen Informatics"/>
        </authorList>
    </citation>
    <scope>NUCLEOTIDE SEQUENCE [LARGE SCALE GENOMIC DNA]</scope>
    <source>
        <strain evidence="2 3">2789STDY5834875</strain>
    </source>
</reference>